<keyword evidence="3 5" id="KW-0949">S-adenosyl-L-methionine</keyword>
<feature type="binding site" evidence="5">
    <location>
        <position position="242"/>
    </location>
    <ligand>
        <name>S-adenosyl-L-methionine</name>
        <dbReference type="ChEBI" id="CHEBI:59789"/>
    </ligand>
</feature>
<evidence type="ECO:0000313" key="8">
    <source>
        <dbReference type="Proteomes" id="UP001595848"/>
    </source>
</evidence>
<dbReference type="CDD" id="cd02440">
    <property type="entry name" value="AdoMet_MTases"/>
    <property type="match status" value="1"/>
</dbReference>
<evidence type="ECO:0000259" key="6">
    <source>
        <dbReference type="PROSITE" id="PS51686"/>
    </source>
</evidence>
<keyword evidence="4 5" id="KW-0694">RNA-binding</keyword>
<dbReference type="EC" id="2.1.1.-" evidence="7"/>
<dbReference type="EMBL" id="JBHSBV010000001">
    <property type="protein sequence ID" value="MFC4200029.1"/>
    <property type="molecule type" value="Genomic_DNA"/>
</dbReference>
<organism evidence="7 8">
    <name type="scientific">Candidimonas humi</name>
    <dbReference type="NCBI Taxonomy" id="683355"/>
    <lineage>
        <taxon>Bacteria</taxon>
        <taxon>Pseudomonadati</taxon>
        <taxon>Pseudomonadota</taxon>
        <taxon>Betaproteobacteria</taxon>
        <taxon>Burkholderiales</taxon>
        <taxon>Alcaligenaceae</taxon>
        <taxon>Candidimonas</taxon>
    </lineage>
</organism>
<keyword evidence="8" id="KW-1185">Reference proteome</keyword>
<feature type="binding site" evidence="5">
    <location>
        <position position="289"/>
    </location>
    <ligand>
        <name>S-adenosyl-L-methionine</name>
        <dbReference type="ChEBI" id="CHEBI:59789"/>
    </ligand>
</feature>
<accession>A0ABV8NSS3</accession>
<evidence type="ECO:0000256" key="2">
    <source>
        <dbReference type="ARBA" id="ARBA00022679"/>
    </source>
</evidence>
<dbReference type="PANTHER" id="PTHR22807">
    <property type="entry name" value="NOP2 YEAST -RELATED NOL1/NOP2/FMU SUN DOMAIN-CONTAINING"/>
    <property type="match status" value="1"/>
</dbReference>
<evidence type="ECO:0000256" key="3">
    <source>
        <dbReference type="ARBA" id="ARBA00022691"/>
    </source>
</evidence>
<comment type="caution">
    <text evidence="7">The sequence shown here is derived from an EMBL/GenBank/DDBJ whole genome shotgun (WGS) entry which is preliminary data.</text>
</comment>
<sequence length="409" mass="45116">MLGEVLQWEYPADAVLSHWLRARPHMGARDRAEVAEAVFDALRHLRRYRHFAESGSGPAARRLAILGLASVFSEQVLDAALQEDEREWLARLRRIDPASLPAAVRHSLPDWLEQRLADVPQAEALIEALNRPAPLDVRVNPLKAERATVLEALRAGPAARYSPEPTLHSPWGIRLQGRPSVNRWPLFENGSLEVQDEGSQVLVALVAPKRGEMVIDYCAGAGGKTLLLGALMRSTGRLYAFDVSAARLARAKPRVARSGLSNVVPVVIRADGDQRVKRLAGKAHRVLVDAPCSGLGTLRRNPDLKWRQHPESLAELCQVQARILRQAARCVAPGGRLVYATCSVLPEENENQVQAFLAENPEFELLEAGPILADRCENLTFQGPYLSLRPDRDGTDGFFAAAMQRRKPA</sequence>
<dbReference type="RefSeq" id="WP_217965266.1">
    <property type="nucleotide sequence ID" value="NZ_JAHTBN010000005.1"/>
</dbReference>
<dbReference type="InterPro" id="IPR049560">
    <property type="entry name" value="MeTrfase_RsmB-F_NOP2_cat"/>
</dbReference>
<name>A0ABV8NSS3_9BURK</name>
<evidence type="ECO:0000313" key="7">
    <source>
        <dbReference type="EMBL" id="MFC4200029.1"/>
    </source>
</evidence>
<comment type="similarity">
    <text evidence="5">Belongs to the class I-like SAM-binding methyltransferase superfamily. RsmB/NOP family.</text>
</comment>
<dbReference type="GO" id="GO:0032259">
    <property type="term" value="P:methylation"/>
    <property type="evidence" value="ECO:0007669"/>
    <property type="project" value="UniProtKB-KW"/>
</dbReference>
<dbReference type="PROSITE" id="PS51686">
    <property type="entry name" value="SAM_MT_RSMB_NOP"/>
    <property type="match status" value="1"/>
</dbReference>
<keyword evidence="1 5" id="KW-0489">Methyltransferase</keyword>
<dbReference type="Pfam" id="PF01189">
    <property type="entry name" value="Methyltr_RsmB-F"/>
    <property type="match status" value="1"/>
</dbReference>
<feature type="binding site" evidence="5">
    <location>
        <position position="271"/>
    </location>
    <ligand>
        <name>S-adenosyl-L-methionine</name>
        <dbReference type="ChEBI" id="CHEBI:59789"/>
    </ligand>
</feature>
<protein>
    <submittedName>
        <fullName evidence="7">RsmB/NOP family class I SAM-dependent RNA methyltransferase</fullName>
        <ecNumber evidence="7">2.1.1.-</ecNumber>
    </submittedName>
</protein>
<dbReference type="Proteomes" id="UP001595848">
    <property type="component" value="Unassembled WGS sequence"/>
</dbReference>
<proteinExistence type="inferred from homology"/>
<feature type="domain" description="SAM-dependent MTase RsmB/NOP-type" evidence="6">
    <location>
        <begin position="125"/>
        <end position="406"/>
    </location>
</feature>
<gene>
    <name evidence="7" type="ORF">ACFOY1_03595</name>
</gene>
<dbReference type="InterPro" id="IPR054728">
    <property type="entry name" value="RsmB-like_ferredoxin"/>
</dbReference>
<dbReference type="InterPro" id="IPR001678">
    <property type="entry name" value="MeTrfase_RsmB-F_NOP2_dom"/>
</dbReference>
<reference evidence="8" key="1">
    <citation type="journal article" date="2019" name="Int. J. Syst. Evol. Microbiol.">
        <title>The Global Catalogue of Microorganisms (GCM) 10K type strain sequencing project: providing services to taxonomists for standard genome sequencing and annotation.</title>
        <authorList>
            <consortium name="The Broad Institute Genomics Platform"/>
            <consortium name="The Broad Institute Genome Sequencing Center for Infectious Disease"/>
            <person name="Wu L."/>
            <person name="Ma J."/>
        </authorList>
    </citation>
    <scope>NUCLEOTIDE SEQUENCE [LARGE SCALE GENOMIC DNA]</scope>
    <source>
        <strain evidence="8">LMG 24813</strain>
    </source>
</reference>
<dbReference type="Pfam" id="PF22458">
    <property type="entry name" value="RsmF-B_ferredox"/>
    <property type="match status" value="1"/>
</dbReference>
<evidence type="ECO:0000256" key="4">
    <source>
        <dbReference type="ARBA" id="ARBA00022884"/>
    </source>
</evidence>
<dbReference type="GO" id="GO:0008168">
    <property type="term" value="F:methyltransferase activity"/>
    <property type="evidence" value="ECO:0007669"/>
    <property type="project" value="UniProtKB-KW"/>
</dbReference>
<dbReference type="InterPro" id="IPR023267">
    <property type="entry name" value="RCMT"/>
</dbReference>
<evidence type="ECO:0000256" key="1">
    <source>
        <dbReference type="ARBA" id="ARBA00022603"/>
    </source>
</evidence>
<keyword evidence="2 5" id="KW-0808">Transferase</keyword>
<dbReference type="PANTHER" id="PTHR22807:SF53">
    <property type="entry name" value="RIBOSOMAL RNA SMALL SUBUNIT METHYLTRANSFERASE B-RELATED"/>
    <property type="match status" value="1"/>
</dbReference>
<evidence type="ECO:0000256" key="5">
    <source>
        <dbReference type="PROSITE-ProRule" id="PRU01023"/>
    </source>
</evidence>
<comment type="caution">
    <text evidence="5">Lacks conserved residue(s) required for the propagation of feature annotation.</text>
</comment>
<feature type="active site" description="Nucleophile" evidence="5">
    <location>
        <position position="342"/>
    </location>
</feature>